<evidence type="ECO:0000256" key="5">
    <source>
        <dbReference type="ARBA" id="ARBA00023242"/>
    </source>
</evidence>
<dbReference type="GO" id="GO:0003677">
    <property type="term" value="F:DNA binding"/>
    <property type="evidence" value="ECO:0007669"/>
    <property type="project" value="UniProtKB-KW"/>
</dbReference>
<dbReference type="EMBL" id="JAPQKQ010000008">
    <property type="protein sequence ID" value="KAJ5186463.1"/>
    <property type="molecule type" value="Genomic_DNA"/>
</dbReference>
<accession>A0A9W9IWM3</accession>
<dbReference type="OrthoDB" id="4395797at2759"/>
<evidence type="ECO:0000313" key="8">
    <source>
        <dbReference type="Proteomes" id="UP001150942"/>
    </source>
</evidence>
<evidence type="ECO:0000256" key="4">
    <source>
        <dbReference type="ARBA" id="ARBA00023163"/>
    </source>
</evidence>
<organism evidence="7 8">
    <name type="scientific">Penicillium cf. viridicatum</name>
    <dbReference type="NCBI Taxonomy" id="2972119"/>
    <lineage>
        <taxon>Eukaryota</taxon>
        <taxon>Fungi</taxon>
        <taxon>Dikarya</taxon>
        <taxon>Ascomycota</taxon>
        <taxon>Pezizomycotina</taxon>
        <taxon>Eurotiomycetes</taxon>
        <taxon>Eurotiomycetidae</taxon>
        <taxon>Eurotiales</taxon>
        <taxon>Aspergillaceae</taxon>
        <taxon>Penicillium</taxon>
    </lineage>
</organism>
<comment type="caution">
    <text evidence="7">The sequence shown here is derived from an EMBL/GenBank/DDBJ whole genome shotgun (WGS) entry which is preliminary data.</text>
</comment>
<proteinExistence type="predicted"/>
<dbReference type="GO" id="GO:0045944">
    <property type="term" value="P:positive regulation of transcription by RNA polymerase II"/>
    <property type="evidence" value="ECO:0007669"/>
    <property type="project" value="UniProtKB-ARBA"/>
</dbReference>
<dbReference type="AlphaFoldDB" id="A0A9W9IWM3"/>
<keyword evidence="8" id="KW-1185">Reference proteome</keyword>
<dbReference type="GO" id="GO:0046983">
    <property type="term" value="F:protein dimerization activity"/>
    <property type="evidence" value="ECO:0007669"/>
    <property type="project" value="InterPro"/>
</dbReference>
<dbReference type="GO" id="GO:0005634">
    <property type="term" value="C:nucleus"/>
    <property type="evidence" value="ECO:0007669"/>
    <property type="project" value="UniProtKB-SubCell"/>
</dbReference>
<dbReference type="InterPro" id="IPR036879">
    <property type="entry name" value="TF_MADSbox_sf"/>
</dbReference>
<evidence type="ECO:0000256" key="3">
    <source>
        <dbReference type="ARBA" id="ARBA00023125"/>
    </source>
</evidence>
<feature type="domain" description="MADS-box" evidence="6">
    <location>
        <begin position="1"/>
        <end position="54"/>
    </location>
</feature>
<evidence type="ECO:0000259" key="6">
    <source>
        <dbReference type="PROSITE" id="PS50066"/>
    </source>
</evidence>
<keyword evidence="5" id="KW-0539">Nucleus</keyword>
<evidence type="ECO:0000313" key="7">
    <source>
        <dbReference type="EMBL" id="KAJ5186463.1"/>
    </source>
</evidence>
<reference evidence="7" key="2">
    <citation type="journal article" date="2023" name="IMA Fungus">
        <title>Comparative genomic study of the Penicillium genus elucidates a diverse pangenome and 15 lateral gene transfer events.</title>
        <authorList>
            <person name="Petersen C."/>
            <person name="Sorensen T."/>
            <person name="Nielsen M.R."/>
            <person name="Sondergaard T.E."/>
            <person name="Sorensen J.L."/>
            <person name="Fitzpatrick D.A."/>
            <person name="Frisvad J.C."/>
            <person name="Nielsen K.L."/>
        </authorList>
    </citation>
    <scope>NUCLEOTIDE SEQUENCE</scope>
    <source>
        <strain evidence="7">IBT 20477</strain>
    </source>
</reference>
<sequence>MGGNDYTKKDRSTFRKRAPTLIKKAHELAEQCSAHVYVLIDHPRARVAYSSTNGGKTPFPEGALETMYPGLQQLTQLGMKESHEETHRKKVDGVSRYFEFRAQALSKTKDEKTQINTTGGKK</sequence>
<comment type="subcellular location">
    <subcellularLocation>
        <location evidence="1">Nucleus</location>
    </subcellularLocation>
</comment>
<keyword evidence="3" id="KW-0238">DNA-binding</keyword>
<protein>
    <recommendedName>
        <fullName evidence="6">MADS-box domain-containing protein</fullName>
    </recommendedName>
</protein>
<reference evidence="7" key="1">
    <citation type="submission" date="2022-11" db="EMBL/GenBank/DDBJ databases">
        <authorList>
            <person name="Petersen C."/>
        </authorList>
    </citation>
    <scope>NUCLEOTIDE SEQUENCE</scope>
    <source>
        <strain evidence="7">IBT 20477</strain>
    </source>
</reference>
<keyword evidence="2" id="KW-0805">Transcription regulation</keyword>
<evidence type="ECO:0000256" key="2">
    <source>
        <dbReference type="ARBA" id="ARBA00023015"/>
    </source>
</evidence>
<dbReference type="InterPro" id="IPR002100">
    <property type="entry name" value="TF_MADSbox"/>
</dbReference>
<keyword evidence="4" id="KW-0804">Transcription</keyword>
<dbReference type="Proteomes" id="UP001150942">
    <property type="component" value="Unassembled WGS sequence"/>
</dbReference>
<evidence type="ECO:0000256" key="1">
    <source>
        <dbReference type="ARBA" id="ARBA00004123"/>
    </source>
</evidence>
<dbReference type="Pfam" id="PF00319">
    <property type="entry name" value="SRF-TF"/>
    <property type="match status" value="1"/>
</dbReference>
<name>A0A9W9IWM3_9EURO</name>
<dbReference type="Gene3D" id="3.40.1810.10">
    <property type="entry name" value="Transcription factor, MADS-box"/>
    <property type="match status" value="1"/>
</dbReference>
<dbReference type="PROSITE" id="PS50066">
    <property type="entry name" value="MADS_BOX_2"/>
    <property type="match status" value="1"/>
</dbReference>
<dbReference type="SUPFAM" id="SSF55455">
    <property type="entry name" value="SRF-like"/>
    <property type="match status" value="1"/>
</dbReference>
<gene>
    <name evidence="7" type="ORF">N7449_011227</name>
</gene>